<gene>
    <name evidence="1" type="ORF">ACT18_00445</name>
</gene>
<sequence>MKTTLTPERLAELHAAGRRQADESRFVNPVVMLRAGQLLRERGEEWAATVLLRKLTRRSMINPGVPWLEGGEPETLLLADIEEWRNAEETAK</sequence>
<evidence type="ECO:0000313" key="2">
    <source>
        <dbReference type="Proteomes" id="UP000092668"/>
    </source>
</evidence>
<evidence type="ECO:0000313" key="1">
    <source>
        <dbReference type="EMBL" id="OBY33455.1"/>
    </source>
</evidence>
<comment type="caution">
    <text evidence="1">The sequence shown here is derived from an EMBL/GenBank/DDBJ whole genome shotgun (WGS) entry which is preliminary data.</text>
</comment>
<dbReference type="OrthoDB" id="5195129at2"/>
<dbReference type="Proteomes" id="UP000092668">
    <property type="component" value="Unassembled WGS sequence"/>
</dbReference>
<protein>
    <submittedName>
        <fullName evidence="1">Uncharacterized protein</fullName>
    </submittedName>
</protein>
<reference evidence="1 2" key="1">
    <citation type="submission" date="2015-06" db="EMBL/GenBank/DDBJ databases">
        <title>Genome sequence of Mycobacterium kumamotonense strain Roo.</title>
        <authorList>
            <person name="Greninger A.L."/>
            <person name="Cunningham G."/>
            <person name="Miller S."/>
        </authorList>
    </citation>
    <scope>NUCLEOTIDE SEQUENCE [LARGE SCALE GENOMIC DNA]</scope>
    <source>
        <strain evidence="1 2">Roo</strain>
    </source>
</reference>
<accession>A0A1B8SL40</accession>
<proteinExistence type="predicted"/>
<keyword evidence="2" id="KW-1185">Reference proteome</keyword>
<name>A0A1B8SL40_9MYCO</name>
<dbReference type="AlphaFoldDB" id="A0A1B8SL40"/>
<dbReference type="EMBL" id="LFOE01000001">
    <property type="protein sequence ID" value="OBY33455.1"/>
    <property type="molecule type" value="Genomic_DNA"/>
</dbReference>
<organism evidence="1 2">
    <name type="scientific">Mycolicibacter kumamotonensis</name>
    <dbReference type="NCBI Taxonomy" id="354243"/>
    <lineage>
        <taxon>Bacteria</taxon>
        <taxon>Bacillati</taxon>
        <taxon>Actinomycetota</taxon>
        <taxon>Actinomycetes</taxon>
        <taxon>Mycobacteriales</taxon>
        <taxon>Mycobacteriaceae</taxon>
        <taxon>Mycolicibacter</taxon>
    </lineage>
</organism>
<dbReference type="RefSeq" id="WP_065286722.1">
    <property type="nucleotide sequence ID" value="NZ_LFOE01000001.1"/>
</dbReference>